<dbReference type="PANTHER" id="PTHR42731">
    <property type="entry name" value="SLL1084 PROTEIN"/>
    <property type="match status" value="1"/>
</dbReference>
<dbReference type="InterPro" id="IPR006638">
    <property type="entry name" value="Elp3/MiaA/NifB-like_rSAM"/>
</dbReference>
<dbReference type="InterPro" id="IPR007197">
    <property type="entry name" value="rSAM"/>
</dbReference>
<dbReference type="InterPro" id="IPR023404">
    <property type="entry name" value="rSAM_horseshoe"/>
</dbReference>
<name>A0A0N9HR68_9BACT</name>
<dbReference type="InterPro" id="IPR045784">
    <property type="entry name" value="Radical_SAM_N2"/>
</dbReference>
<dbReference type="EMBL" id="KT342855">
    <property type="protein sequence ID" value="ALG05235.1"/>
    <property type="molecule type" value="Genomic_DNA"/>
</dbReference>
<dbReference type="InterPro" id="IPR058240">
    <property type="entry name" value="rSAM_sf"/>
</dbReference>
<dbReference type="SMART" id="SM00729">
    <property type="entry name" value="Elp3"/>
    <property type="match status" value="1"/>
</dbReference>
<proteinExistence type="predicted"/>
<dbReference type="AlphaFoldDB" id="A0A0N9HR68"/>
<evidence type="ECO:0000313" key="2">
    <source>
        <dbReference type="EMBL" id="ALG05235.1"/>
    </source>
</evidence>
<reference evidence="2" key="1">
    <citation type="submission" date="2016-04" db="EMBL/GenBank/DDBJ databases">
        <title>Exploring the genomic information of specific uncultured soil bacteria through a new metagenomic library-based strategy.</title>
        <authorList>
            <person name="Liu Y."/>
            <person name="Zhang R."/>
        </authorList>
    </citation>
    <scope>NUCLEOTIDE SEQUENCE</scope>
</reference>
<dbReference type="SFLD" id="SFLDS00029">
    <property type="entry name" value="Radical_SAM"/>
    <property type="match status" value="1"/>
</dbReference>
<gene>
    <name evidence="2" type="ORF">5E7_014</name>
</gene>
<dbReference type="Pfam" id="PF04055">
    <property type="entry name" value="Radical_SAM"/>
    <property type="match status" value="1"/>
</dbReference>
<dbReference type="GO" id="GO:0003824">
    <property type="term" value="F:catalytic activity"/>
    <property type="evidence" value="ECO:0007669"/>
    <property type="project" value="InterPro"/>
</dbReference>
<dbReference type="Gene3D" id="3.80.30.20">
    <property type="entry name" value="tm_1862 like domain"/>
    <property type="match status" value="1"/>
</dbReference>
<protein>
    <recommendedName>
        <fullName evidence="1">Radical SAM core domain-containing protein</fullName>
    </recommendedName>
</protein>
<dbReference type="SFLD" id="SFLDG01082">
    <property type="entry name" value="B12-binding_domain_containing"/>
    <property type="match status" value="1"/>
</dbReference>
<dbReference type="SUPFAM" id="SSF102114">
    <property type="entry name" value="Radical SAM enzymes"/>
    <property type="match status" value="1"/>
</dbReference>
<organism evidence="2">
    <name type="scientific">uncultured bacterium 5E7</name>
    <dbReference type="NCBI Taxonomy" id="1701324"/>
    <lineage>
        <taxon>Bacteria</taxon>
        <taxon>environmental samples</taxon>
    </lineage>
</organism>
<evidence type="ECO:0000259" key="1">
    <source>
        <dbReference type="PROSITE" id="PS51918"/>
    </source>
</evidence>
<feature type="domain" description="Radical SAM core" evidence="1">
    <location>
        <begin position="209"/>
        <end position="439"/>
    </location>
</feature>
<sequence>MIKDWGGRLPMALIYPNNYYVGMSSLGFQALYGIFNSHDDVVCERAFAPEPVSLESGRRLRDFPVLAFSFTYELDYFNFARLLRDAHVPLLAADRGNGDPLVIAGGPGVFMNPEPIAPFLDAVVIGEAEPIIEPLLAVLREARDSDRRDVLSRLAAIPGVYVPAFYGFEYEDGGPLKRIHAEGPLPVARQTAHNLASFSTMSTFKAPASEFGHMHLVEIARGCHWRCTFCVATYGFLPVRQRSAQHVIDNARAGLKWNDHVGLVSATISDHTEIDDIALGLRELGVKLSVSSMRVRPLPETLIRAVAATGTKTLTLGLETGSERLRYYIAKGVKNADVAPAVDLAADCGFQRLKAYYMVGLPTETREDLDELVNQARFIKERFAAKTGRHGAELVLNVSCFVPKAQTPMQYAPQASPAELKQKLAYVRSRLQPRGIDVRGDSPRWAAVEAIFSRGDRRQAAAIAAASEAEGNAAVGAFERALREQGLSAELYARRQRTYDERLPWETVSLPNGPKYLAAQDLKASHRIERFEHELAASASAAG</sequence>
<dbReference type="CDD" id="cd01335">
    <property type="entry name" value="Radical_SAM"/>
    <property type="match status" value="1"/>
</dbReference>
<dbReference type="GO" id="GO:0051536">
    <property type="term" value="F:iron-sulfur cluster binding"/>
    <property type="evidence" value="ECO:0007669"/>
    <property type="project" value="InterPro"/>
</dbReference>
<dbReference type="PANTHER" id="PTHR42731:SF5">
    <property type="entry name" value="RADICAL SAM DOMAIN PROTEIN"/>
    <property type="match status" value="1"/>
</dbReference>
<dbReference type="PROSITE" id="PS51918">
    <property type="entry name" value="RADICAL_SAM"/>
    <property type="match status" value="1"/>
</dbReference>
<dbReference type="Pfam" id="PF19864">
    <property type="entry name" value="Radical_SAM_N2"/>
    <property type="match status" value="1"/>
</dbReference>
<accession>A0A0N9HR68</accession>